<organism evidence="1 2">
    <name type="scientific">Populus trichocarpa</name>
    <name type="common">Western balsam poplar</name>
    <name type="synonym">Populus balsamifera subsp. trichocarpa</name>
    <dbReference type="NCBI Taxonomy" id="3694"/>
    <lineage>
        <taxon>Eukaryota</taxon>
        <taxon>Viridiplantae</taxon>
        <taxon>Streptophyta</taxon>
        <taxon>Embryophyta</taxon>
        <taxon>Tracheophyta</taxon>
        <taxon>Spermatophyta</taxon>
        <taxon>Magnoliopsida</taxon>
        <taxon>eudicotyledons</taxon>
        <taxon>Gunneridae</taxon>
        <taxon>Pentapetalae</taxon>
        <taxon>rosids</taxon>
        <taxon>fabids</taxon>
        <taxon>Malpighiales</taxon>
        <taxon>Salicaceae</taxon>
        <taxon>Saliceae</taxon>
        <taxon>Populus</taxon>
    </lineage>
</organism>
<proteinExistence type="predicted"/>
<gene>
    <name evidence="1" type="ORF">POPTR_010G106501</name>
</gene>
<reference evidence="1 2" key="1">
    <citation type="journal article" date="2006" name="Science">
        <title>The genome of black cottonwood, Populus trichocarpa (Torr. &amp; Gray).</title>
        <authorList>
            <person name="Tuskan G.A."/>
            <person name="Difazio S."/>
            <person name="Jansson S."/>
            <person name="Bohlmann J."/>
            <person name="Grigoriev I."/>
            <person name="Hellsten U."/>
            <person name="Putnam N."/>
            <person name="Ralph S."/>
            <person name="Rombauts S."/>
            <person name="Salamov A."/>
            <person name="Schein J."/>
            <person name="Sterck L."/>
            <person name="Aerts A."/>
            <person name="Bhalerao R.R."/>
            <person name="Bhalerao R.P."/>
            <person name="Blaudez D."/>
            <person name="Boerjan W."/>
            <person name="Brun A."/>
            <person name="Brunner A."/>
            <person name="Busov V."/>
            <person name="Campbell M."/>
            <person name="Carlson J."/>
            <person name="Chalot M."/>
            <person name="Chapman J."/>
            <person name="Chen G.L."/>
            <person name="Cooper D."/>
            <person name="Coutinho P.M."/>
            <person name="Couturier J."/>
            <person name="Covert S."/>
            <person name="Cronk Q."/>
            <person name="Cunningham R."/>
            <person name="Davis J."/>
            <person name="Degroeve S."/>
            <person name="Dejardin A."/>
            <person name="Depamphilis C."/>
            <person name="Detter J."/>
            <person name="Dirks B."/>
            <person name="Dubchak I."/>
            <person name="Duplessis S."/>
            <person name="Ehlting J."/>
            <person name="Ellis B."/>
            <person name="Gendler K."/>
            <person name="Goodstein D."/>
            <person name="Gribskov M."/>
            <person name="Grimwood J."/>
            <person name="Groover A."/>
            <person name="Gunter L."/>
            <person name="Hamberger B."/>
            <person name="Heinze B."/>
            <person name="Helariutta Y."/>
            <person name="Henrissat B."/>
            <person name="Holligan D."/>
            <person name="Holt R."/>
            <person name="Huang W."/>
            <person name="Islam-Faridi N."/>
            <person name="Jones S."/>
            <person name="Jones-Rhoades M."/>
            <person name="Jorgensen R."/>
            <person name="Joshi C."/>
            <person name="Kangasjarvi J."/>
            <person name="Karlsson J."/>
            <person name="Kelleher C."/>
            <person name="Kirkpatrick R."/>
            <person name="Kirst M."/>
            <person name="Kohler A."/>
            <person name="Kalluri U."/>
            <person name="Larimer F."/>
            <person name="Leebens-Mack J."/>
            <person name="Leple J.C."/>
            <person name="Locascio P."/>
            <person name="Lou Y."/>
            <person name="Lucas S."/>
            <person name="Martin F."/>
            <person name="Montanini B."/>
            <person name="Napoli C."/>
            <person name="Nelson D.R."/>
            <person name="Nelson C."/>
            <person name="Nieminen K."/>
            <person name="Nilsson O."/>
            <person name="Pereda V."/>
            <person name="Peter G."/>
            <person name="Philippe R."/>
            <person name="Pilate G."/>
            <person name="Poliakov A."/>
            <person name="Razumovskaya J."/>
            <person name="Richardson P."/>
            <person name="Rinaldi C."/>
            <person name="Ritland K."/>
            <person name="Rouze P."/>
            <person name="Ryaboy D."/>
            <person name="Schmutz J."/>
            <person name="Schrader J."/>
            <person name="Segerman B."/>
            <person name="Shin H."/>
            <person name="Siddiqui A."/>
            <person name="Sterky F."/>
            <person name="Terry A."/>
            <person name="Tsai C.J."/>
            <person name="Uberbacher E."/>
            <person name="Unneberg P."/>
            <person name="Vahala J."/>
            <person name="Wall K."/>
            <person name="Wessler S."/>
            <person name="Yang G."/>
            <person name="Yin T."/>
            <person name="Douglas C."/>
            <person name="Marra M."/>
            <person name="Sandberg G."/>
            <person name="Van de Peer Y."/>
            <person name="Rokhsar D."/>
        </authorList>
    </citation>
    <scope>NUCLEOTIDE SEQUENCE [LARGE SCALE GENOMIC DNA]</scope>
    <source>
        <strain evidence="2">cv. Nisqually</strain>
    </source>
</reference>
<name>A0A3N7FRR8_POPTR</name>
<keyword evidence="2" id="KW-1185">Reference proteome</keyword>
<evidence type="ECO:0000313" key="2">
    <source>
        <dbReference type="Proteomes" id="UP000006729"/>
    </source>
</evidence>
<dbReference type="AlphaFoldDB" id="A0A3N7FRR8"/>
<dbReference type="STRING" id="3694.A0A3N7FRR8"/>
<dbReference type="Proteomes" id="UP000006729">
    <property type="component" value="Chromosome 10"/>
</dbReference>
<sequence>MSGAENGSVHDSNVDAECQNCKRKGHRVILGFKELYNEYAVPFEIWEGWCCGSLFNTEEGWFLHVSWRGSSRHPCLHLEKAALERLESGIETVGDEDVARALLAAC</sequence>
<accession>A0A3N7FRR8</accession>
<dbReference type="EMBL" id="CM009299">
    <property type="protein sequence ID" value="RQO96540.1"/>
    <property type="molecule type" value="Genomic_DNA"/>
</dbReference>
<protein>
    <submittedName>
        <fullName evidence="1">Uncharacterized protein</fullName>
    </submittedName>
</protein>
<dbReference type="InParanoid" id="A0A3N7FRR8"/>
<evidence type="ECO:0000313" key="1">
    <source>
        <dbReference type="EMBL" id="RQO96540.1"/>
    </source>
</evidence>